<evidence type="ECO:0000259" key="3">
    <source>
        <dbReference type="Pfam" id="PF18413"/>
    </source>
</evidence>
<dbReference type="Pfam" id="PF18413">
    <property type="entry name" value="Neuraminidase"/>
    <property type="match status" value="1"/>
</dbReference>
<feature type="compositionally biased region" description="Basic and acidic residues" evidence="1">
    <location>
        <begin position="1915"/>
        <end position="1925"/>
    </location>
</feature>
<feature type="domain" description="Tc toxin complex TcA C-terminal TcB-binding" evidence="2">
    <location>
        <begin position="2810"/>
        <end position="3111"/>
    </location>
</feature>
<dbReference type="InterPro" id="IPR041079">
    <property type="entry name" value="Neuraminidase-like"/>
</dbReference>
<sequence length="3287" mass="360268">MTSLSALLAGGFENGVALPGIVRFGASGPAVTVLHACLLSLGFGPNSAREVGSATFGTWTRDAVIEFQTKTYGSGSKVTALVDEDTAAKLADQLRKVEPNPSTPSSYFIAGQVLFDAGVPGAKLTIRIFDRNLRTERELVKGETDSTGSFLLKANRKLLEKPSNVAASLFVRVYHGEKLLHDPAIGETAFNTSILTLFPIQIDLEAPLAPSPDQFTTIARHMEPFLPIQPAGAVATALDSVHTRIASLVENVKFKDVTTITEFVGRSKSAGSVVNVVMACRLAEAAQKLHKLTIPPDFFHALLSSSASESFSPRVPSNMGLVDVDVSTPVEPLLYELALLENSRIESSIISAVDRGLASKATAKDLKSTMLQVGKLKIVARPIVARQPTIEDECWKLIGEFLKNGGANSLKKVLEDGDYNSGDLMSIILDFANAMIPSNPTADNAGARSSDGVDTALASATAKVELTEEGIHTASADNLAAVSSKTVEELARMTVGELDQLLSSQGTQTAKFSRAEQLRTICKELETCHPSAAFAANLRSNVKKGTDLISVKSTTRVNKTPCLVDFNKVSSFLEKNPSFDLAKDSVYEFQRASESSDHEFRSSAKNSIPVAEDFVQPGLLSQIESVKATQRVFKLVSPFRKVKKLLDIGIHSAASIQTLGQDRLSSLLEKDPNFGPSDIESLFNRASAVTAATRLLVGTFQSIKTAVSISGVNAPLAQDKLDAVTKDFPNMRSLFQLGDVCACSDCMTVYSPSSYLVDILQFLKNRLLLDSPGGPNSGLNAREALFKRRPDIGNLDLSCDNTKVTLPYIDLVCELLENLVSPQAGMPYTGIMAPGIIKPELLSVLRTTHHLPFTKSALVSDADALGHYIVRDKGVVVRMVRRLGPFGNRWVALELKQTYGDAASLAARPYYINQKAYDQVANAAYLPTLPFNLPNAEGLSYLQQMGVEREELMRNLAPDSSAAQRGAAALIHLKLSEKEGELITTSRTDQDSFWNTGNTSDPVSVVKNVQAFLNTARISYEDLISLLSCTSWLNPPSPDGTMFIHHKTESCNLSEKEISGLDGPSLDRLHRFLRLSRALDDSQAWTYRNLDRAIWLPRIGSGTLNGDFLINVASIDLICMSLSTPGTQATVKNILNLFGPLADDLYRSVFVNTVKIGTIEIDFLPENVSANEARLPGAAKKLSVHVDYLARALGISIEHAKALVDAQGDPILSFNAIAIVHAWFMLSRFLKLSIPDLLLFRSLTPISITPNPDAMLRFIVSVGKILASQLSAMDVSYLLNHQADDLPTRDLSATVITTILQDIQKVYTASKASEIPEFDLNGDLDQNKSTVLGLIAKLEGVAPGDIVTLRGIMDGSIPTDGIDFVITKLKKVGSTSIASITASLISLKTDPSDPDLQRGFVNVLFRGVGSFLYATKRNTDLSVVIAKSFQIADDIARSILNNTHALQVLLFPDLAEGAISQANFPRQYLALQLLNMINFASQKFDLTSEHLGWLLKNSETLGWFPLDNLPLEPPPSPPGVDQLLQTLTFLDLLGAADFAPVKDPLNAGATLNIMGFFDQTLFSGPGSRPEAISHLAELTSWDKNTLEGLITHLGFDSAALRIPSNISRLRDAMVLIRRSNLPLDIAVKVATAVDMAVGTVAAIREALKQRYSDQDWLLALKNIQDRLRVRKRNALVALLLATNKSDAAIPGAPGLTSATDLTEHLLLDVEMGTETVTSRIIQAHASVQMFVQRLRMGLEQTPLVPSATEAVSWKQWDWMAQYRMWEANRKIFLYPENWIEPELRDDKSEIFQDLESALTQAELTDPNIEKATAAFMESLDGISNLEPMATFYQVELRTQHVFARTKGGDPVIYYYRKFIREQLWTPWEKVNGVDITGNHLIAFVRGNRLILAWPEFAFEHDQSQASKAPPIPDPDALKQNKGQESEPLRLRLAIRLVISERDPTTGKWSPRRISRDAVYWPDNKGTYHPAIEFPDTIPDDISLRYWDLGGSVGQMVSLVQYVRDREMGDREVSFGAFALAGCKGYPEPYRPDPNDKITGVAYRVSPSFQNMEFFTQRYRKARYRSTNSLSPLAIKTLLDGSTPRTILGKTYGRFAITYPSQIAMIDLSMILVQIYALVARKKGLGTSYAIPLQYMAANRSTVFTLPITIPLGTFMPFFYNDGATRSYTVIPGFYPKEGDARTASDIYPSAEKLLVLILRYLKMYTETRDMSIEKLRDLVNQDPDYLSLKKEWLDVYWGNSTNFRLSNFYHPLVCLLRKTLYSDGLDALFARKTQLATTPFKFSVSYAPTPLVKPAIPEENLEFNLIDSYASYNWEMFFHLPFEVACKLSADQQFESARRWFHYIFNPEGHDTPVGDGGPALPEAQQKYWQTKPFFQAKVADYTAELIDKILYQISEDPSGHSLKDWITLSLSLWRSNPYSPYAIARARPVAFQIAILIRYIKNIIDWGDSLFRQLTRETITQATQLYMLADKLLGPKPQVVPPALDIPIKSYNELEPDLDLFGNALVDLENLVPDVGSLPHHGAELPPDLNLLYFGIPQNDNMLQYWDLTLDRLSKIRHSLDIDGNPVSLALTAPPIDPGALVRAVAGGASIGSLAGEMAAPIPLYRFWYMTEKATELTTQLIALGQTLLSFLSRRDEEGLARLRAGLDVSILQSVRLLKEQAVQEADLMITSIGKSREVIVERQSYYQKKKLMNSWEKASVGLAISAGAVEIGVALGNVLAGGTKMIPNVTAGASGFGGSPQLTVTIGGGSIGSGLETMAEALAAGARILDKASAITAVQGGFQQRLEEWKFQGDLATKELAQVDAEAKVAAKRKDMATADLVAHGISTAAAKQIQNYMTAKYTNKELFDWCAGQISGAYFTAYKMAFSMARQAERCLEFELALNNFSAQPYIAPGYWNGLKSGLLAGEQLLTDIKRMETAYMAKNIREYELTKNISLEQIDPLALATLRAVGRCTFSIPEAVFDMDTPGHYLRRTRTVALSIPCVVGPLVSVSAKLTLVSHRYRFRSTLGTGLDKYAENPPGGDARFMYNAGARSHTIVTSTGVADSGVFALNGAAAGGAPGRDNSAERYLPFERTGAVGTYILELPTAVRLFDYNAISDVVLHIAYTAREGGSSLRSEVEKGLLERLNALQRDVVANGMYSVLSMRRNWSSQWWQLVEQRGDVALSVDVASLPYFATTAGVQATIAGLTLLARTKIGTNNLGRALVLNVSTVNEATANVTTVSVALHAVESLGGMFLGRPDPSVPTAGTVLGEEFRLGVSDSSDVRSSELVDILILVQYVLRKD</sequence>
<dbReference type="EMBL" id="JAGMWT010000034">
    <property type="protein sequence ID" value="KAH7109096.1"/>
    <property type="molecule type" value="Genomic_DNA"/>
</dbReference>
<keyword evidence="6" id="KW-1185">Reference proteome</keyword>
<comment type="caution">
    <text evidence="5">The sequence shown here is derived from an EMBL/GenBank/DDBJ whole genome shotgun (WGS) entry which is preliminary data.</text>
</comment>
<evidence type="ECO:0000259" key="2">
    <source>
        <dbReference type="Pfam" id="PF18276"/>
    </source>
</evidence>
<proteinExistence type="predicted"/>
<evidence type="ECO:0000256" key="1">
    <source>
        <dbReference type="SAM" id="MobiDB-lite"/>
    </source>
</evidence>
<feature type="domain" description="Neuraminidase-like" evidence="3">
    <location>
        <begin position="1838"/>
        <end position="1958"/>
    </location>
</feature>
<feature type="domain" description="ABC toxin N-terminal" evidence="4">
    <location>
        <begin position="1665"/>
        <end position="1795"/>
    </location>
</feature>
<feature type="region of interest" description="Disordered" evidence="1">
    <location>
        <begin position="1903"/>
        <end position="1925"/>
    </location>
</feature>
<evidence type="ECO:0000313" key="6">
    <source>
        <dbReference type="Proteomes" id="UP000700596"/>
    </source>
</evidence>
<organism evidence="5 6">
    <name type="scientific">Dendryphion nanum</name>
    <dbReference type="NCBI Taxonomy" id="256645"/>
    <lineage>
        <taxon>Eukaryota</taxon>
        <taxon>Fungi</taxon>
        <taxon>Dikarya</taxon>
        <taxon>Ascomycota</taxon>
        <taxon>Pezizomycotina</taxon>
        <taxon>Dothideomycetes</taxon>
        <taxon>Pleosporomycetidae</taxon>
        <taxon>Pleosporales</taxon>
        <taxon>Torulaceae</taxon>
        <taxon>Dendryphion</taxon>
    </lineage>
</organism>
<evidence type="ECO:0000259" key="4">
    <source>
        <dbReference type="Pfam" id="PF20220"/>
    </source>
</evidence>
<accession>A0A9P9I621</accession>
<dbReference type="InterPro" id="IPR036366">
    <property type="entry name" value="PGBDSf"/>
</dbReference>
<dbReference type="Gene3D" id="1.10.101.10">
    <property type="entry name" value="PGBD-like superfamily/PGBD"/>
    <property type="match status" value="1"/>
</dbReference>
<protein>
    <submittedName>
        <fullName evidence="5">Uncharacterized protein</fullName>
    </submittedName>
</protein>
<dbReference type="InterPro" id="IPR040840">
    <property type="entry name" value="TcA_TcB_BD"/>
</dbReference>
<dbReference type="Pfam" id="PF18276">
    <property type="entry name" value="TcA_TcB_BD"/>
    <property type="match status" value="1"/>
</dbReference>
<reference evidence="5" key="1">
    <citation type="journal article" date="2021" name="Nat. Commun.">
        <title>Genetic determinants of endophytism in the Arabidopsis root mycobiome.</title>
        <authorList>
            <person name="Mesny F."/>
            <person name="Miyauchi S."/>
            <person name="Thiergart T."/>
            <person name="Pickel B."/>
            <person name="Atanasova L."/>
            <person name="Karlsson M."/>
            <person name="Huettel B."/>
            <person name="Barry K.W."/>
            <person name="Haridas S."/>
            <person name="Chen C."/>
            <person name="Bauer D."/>
            <person name="Andreopoulos W."/>
            <person name="Pangilinan J."/>
            <person name="LaButti K."/>
            <person name="Riley R."/>
            <person name="Lipzen A."/>
            <person name="Clum A."/>
            <person name="Drula E."/>
            <person name="Henrissat B."/>
            <person name="Kohler A."/>
            <person name="Grigoriev I.V."/>
            <person name="Martin F.M."/>
            <person name="Hacquard S."/>
        </authorList>
    </citation>
    <scope>NUCLEOTIDE SEQUENCE</scope>
    <source>
        <strain evidence="5">MPI-CAGE-CH-0243</strain>
    </source>
</reference>
<evidence type="ECO:0000313" key="5">
    <source>
        <dbReference type="EMBL" id="KAH7109096.1"/>
    </source>
</evidence>
<dbReference type="OrthoDB" id="4940706at2759"/>
<dbReference type="Proteomes" id="UP000700596">
    <property type="component" value="Unassembled WGS sequence"/>
</dbReference>
<gene>
    <name evidence="5" type="ORF">B0J11DRAFT_601954</name>
</gene>
<dbReference type="InterPro" id="IPR046839">
    <property type="entry name" value="ABC_toxin_N"/>
</dbReference>
<dbReference type="Pfam" id="PF20220">
    <property type="entry name" value="ABC_toxin_N"/>
    <property type="match status" value="1"/>
</dbReference>
<name>A0A9P9I621_9PLEO</name>